<evidence type="ECO:0000256" key="9">
    <source>
        <dbReference type="ARBA" id="ARBA00022670"/>
    </source>
</evidence>
<evidence type="ECO:0000256" key="24">
    <source>
        <dbReference type="PIRSR" id="PIRSR002799-1"/>
    </source>
</evidence>
<keyword evidence="16" id="KW-0046">Antibiotic resistance</keyword>
<dbReference type="Pfam" id="PF00912">
    <property type="entry name" value="Transgly"/>
    <property type="match status" value="1"/>
</dbReference>
<dbReference type="SUPFAM" id="SSF53955">
    <property type="entry name" value="Lysozyme-like"/>
    <property type="match status" value="1"/>
</dbReference>
<evidence type="ECO:0000256" key="13">
    <source>
        <dbReference type="ARBA" id="ARBA00022960"/>
    </source>
</evidence>
<evidence type="ECO:0000256" key="16">
    <source>
        <dbReference type="ARBA" id="ARBA00023251"/>
    </source>
</evidence>
<evidence type="ECO:0000256" key="8">
    <source>
        <dbReference type="ARBA" id="ARBA00022645"/>
    </source>
</evidence>
<evidence type="ECO:0000256" key="18">
    <source>
        <dbReference type="ARBA" id="ARBA00023316"/>
    </source>
</evidence>
<keyword evidence="17" id="KW-0511">Multifunctional enzyme</keyword>
<keyword evidence="10 23" id="KW-0328">Glycosyltransferase</keyword>
<feature type="active site" description="Acyl-ester intermediate; for transpeptidase activity" evidence="24">
    <location>
        <position position="466"/>
    </location>
</feature>
<evidence type="ECO:0000256" key="25">
    <source>
        <dbReference type="SAM" id="Phobius"/>
    </source>
</evidence>
<keyword evidence="8" id="KW-0121">Carboxypeptidase</keyword>
<evidence type="ECO:0000256" key="5">
    <source>
        <dbReference type="ARBA" id="ARBA00007739"/>
    </source>
</evidence>
<keyword evidence="9" id="KW-0645">Protease</keyword>
<evidence type="ECO:0000256" key="14">
    <source>
        <dbReference type="ARBA" id="ARBA00022984"/>
    </source>
</evidence>
<dbReference type="NCBIfam" id="TIGR02071">
    <property type="entry name" value="PBP_1b"/>
    <property type="match status" value="1"/>
</dbReference>
<comment type="pathway">
    <text evidence="3 23">Cell wall biogenesis; peptidoglycan biosynthesis.</text>
</comment>
<accession>A0A193LHB1</accession>
<dbReference type="InterPro" id="IPR012338">
    <property type="entry name" value="Beta-lactam/transpept-like"/>
</dbReference>
<dbReference type="GO" id="GO:0008658">
    <property type="term" value="F:penicillin binding"/>
    <property type="evidence" value="ECO:0007669"/>
    <property type="project" value="UniProtKB-UniRule"/>
</dbReference>
<dbReference type="Gene3D" id="1.10.3810.10">
    <property type="entry name" value="Biosynthetic peptidoglycan transglycosylase-like"/>
    <property type="match status" value="1"/>
</dbReference>
<keyword evidence="14 23" id="KW-0573">Peptidoglycan synthesis</keyword>
<dbReference type="GO" id="GO:0008955">
    <property type="term" value="F:peptidoglycan glycosyltransferase activity"/>
    <property type="evidence" value="ECO:0007669"/>
    <property type="project" value="UniProtKB-UniRule"/>
</dbReference>
<evidence type="ECO:0000256" key="19">
    <source>
        <dbReference type="ARBA" id="ARBA00032454"/>
    </source>
</evidence>
<keyword evidence="15 25" id="KW-0472">Membrane</keyword>
<comment type="catalytic activity">
    <reaction evidence="21">
        <text>[GlcNAc-(1-&gt;4)-Mur2Ac(oyl-L-Ala-gamma-D-Glu-L-Lys-D-Ala-D-Ala)](n)-di-trans,octa-cis-undecaprenyl diphosphate + beta-D-GlcNAc-(1-&gt;4)-Mur2Ac(oyl-L-Ala-gamma-D-Glu-L-Lys-D-Ala-D-Ala)-di-trans,octa-cis-undecaprenyl diphosphate = [GlcNAc-(1-&gt;4)-Mur2Ac(oyl-L-Ala-gamma-D-Glu-L-Lys-D-Ala-D-Ala)](n+1)-di-trans,octa-cis-undecaprenyl diphosphate + di-trans,octa-cis-undecaprenyl diphosphate + H(+)</text>
        <dbReference type="Rhea" id="RHEA:23708"/>
        <dbReference type="Rhea" id="RHEA-COMP:9602"/>
        <dbReference type="Rhea" id="RHEA-COMP:9603"/>
        <dbReference type="ChEBI" id="CHEBI:15378"/>
        <dbReference type="ChEBI" id="CHEBI:58405"/>
        <dbReference type="ChEBI" id="CHEBI:60033"/>
        <dbReference type="ChEBI" id="CHEBI:78435"/>
        <dbReference type="EC" id="2.4.99.28"/>
    </reaction>
</comment>
<feature type="transmembrane region" description="Helical" evidence="25">
    <location>
        <begin position="25"/>
        <end position="45"/>
    </location>
</feature>
<dbReference type="KEGG" id="woc:BA177_11630"/>
<comment type="similarity">
    <text evidence="4 23">In the C-terminal section; belongs to the transpeptidase family.</text>
</comment>
<evidence type="ECO:0000256" key="11">
    <source>
        <dbReference type="ARBA" id="ARBA00022679"/>
    </source>
</evidence>
<evidence type="ECO:0000256" key="15">
    <source>
        <dbReference type="ARBA" id="ARBA00023136"/>
    </source>
</evidence>
<dbReference type="InterPro" id="IPR023346">
    <property type="entry name" value="Lysozyme-like_dom_sf"/>
</dbReference>
<dbReference type="InterPro" id="IPR036950">
    <property type="entry name" value="PBP_transglycosylase"/>
</dbReference>
<dbReference type="InterPro" id="IPR028166">
    <property type="entry name" value="UB2H"/>
</dbReference>
<evidence type="ECO:0000313" key="30">
    <source>
        <dbReference type="Proteomes" id="UP000092695"/>
    </source>
</evidence>
<keyword evidence="13 23" id="KW-0133">Cell shape</keyword>
<dbReference type="RefSeq" id="WP_068616396.1">
    <property type="nucleotide sequence ID" value="NZ_CP016268.1"/>
</dbReference>
<dbReference type="GO" id="GO:0005886">
    <property type="term" value="C:plasma membrane"/>
    <property type="evidence" value="ECO:0007669"/>
    <property type="project" value="UniProtKB-SubCell"/>
</dbReference>
<feature type="domain" description="Penicillin-binding protein transpeptidase" evidence="26">
    <location>
        <begin position="428"/>
        <end position="675"/>
    </location>
</feature>
<sequence>MPKKKTRKRRAKPRRKPGFVRRHPWWTLCLILGGAFCLYVLYLNWQITSRFEGRRWDLPARVYARPLELYAGMSLSPDALEQELSRLGYRAVAAEPTTPGSYQRYGRVIAAVTREFRFWDELQPSTRFRVSFNAGKVETISVPAGKSPVVRLDPLMVGSIFPQHGEDRLVVAPEQVPETLRQALIAVEDRRFMQHPGVDPIALGRAVLANVRAGGVTQGGSTLTQQLVKNYFLDNRRTLGRKLREALMALILELHYSKADILNAYINEIYLGQDGQRAIHGFGLASQFYFSRPLAELELHQVALLVALVRGPGYYDPVKSATRARARRELVLTLMSEAGVIAPEVAARAAQQPLDTWDRASAGASYYPAYLALVREQLAAEYRPEDLTRQGLRIFSALDPLVQASAERQLADGLAVLDQRQPERTLAGAAVVASPQSGDVLALVGDRRSGYEGFNRALAASRPVGSLIKPVVYLAALESGRYTLASRIEDEAIEVPLENGDVWMPRNFNQETSGEVTLLRALSESLNLATVRLGLDVGVGAVADLLTRLGLDRAVTPFPSLLLGAVEMTPMQVAQVYSTFANDGFRSPLRAVHSVVNVTGEPLQRYPIELAQVVDSANVYQLNQGLVTAMRRGTGRSAELDIAVAGKTGTSDEFRDSWFAGFSGDRLAVVWVGYDDYQPTTLSGASGALPIWTNIMRDVAAVPFAPPQPPTLETVRVDYYSGAAVGRNCESAESLALPANTELARDGGCSNRSVSIGERTLKWLNDVFN</sequence>
<keyword evidence="11 23" id="KW-0808">Transferase</keyword>
<evidence type="ECO:0000256" key="3">
    <source>
        <dbReference type="ARBA" id="ARBA00004752"/>
    </source>
</evidence>
<dbReference type="GO" id="GO:0009002">
    <property type="term" value="F:serine-type D-Ala-D-Ala carboxypeptidase activity"/>
    <property type="evidence" value="ECO:0007669"/>
    <property type="project" value="UniProtKB-EC"/>
</dbReference>
<evidence type="ECO:0000313" key="29">
    <source>
        <dbReference type="EMBL" id="ANO51764.1"/>
    </source>
</evidence>
<reference evidence="29 30" key="1">
    <citation type="submission" date="2016-06" db="EMBL/GenBank/DDBJ databases">
        <title>Complete genome sequence of a deep-branching marine Gamma Proteobacterium Woeseia oceani type strain XK5.</title>
        <authorList>
            <person name="Mu D."/>
            <person name="Du Z."/>
        </authorList>
    </citation>
    <scope>NUCLEOTIDE SEQUENCE [LARGE SCALE GENOMIC DNA]</scope>
    <source>
        <strain evidence="29 30">XK5</strain>
    </source>
</reference>
<dbReference type="Pfam" id="PF14814">
    <property type="entry name" value="UB2H"/>
    <property type="match status" value="1"/>
</dbReference>
<dbReference type="InterPro" id="IPR050396">
    <property type="entry name" value="Glycosyltr_51/Transpeptidase"/>
</dbReference>
<comment type="function">
    <text evidence="1 23">Cell wall formation. Synthesis of cross-linked peptidoglycan from the lipid intermediates. The enzyme has a penicillin-insensitive transglycosylase N-terminal domain (formation of linear glycan strands) and a penicillin-sensitive transpeptidase C-terminal domain (cross-linking of the peptide subunits).</text>
</comment>
<dbReference type="GO" id="GO:0071555">
    <property type="term" value="P:cell wall organization"/>
    <property type="evidence" value="ECO:0007669"/>
    <property type="project" value="UniProtKB-UniRule"/>
</dbReference>
<dbReference type="GO" id="GO:0009274">
    <property type="term" value="C:peptidoglycan-based cell wall"/>
    <property type="evidence" value="ECO:0007669"/>
    <property type="project" value="UniProtKB-UniRule"/>
</dbReference>
<comment type="similarity">
    <text evidence="5 23">In the N-terminal section; belongs to the glycosyltransferase 51 family.</text>
</comment>
<evidence type="ECO:0000256" key="10">
    <source>
        <dbReference type="ARBA" id="ARBA00022676"/>
    </source>
</evidence>
<dbReference type="GO" id="GO:0008360">
    <property type="term" value="P:regulation of cell shape"/>
    <property type="evidence" value="ECO:0007669"/>
    <property type="project" value="UniProtKB-UniRule"/>
</dbReference>
<evidence type="ECO:0000256" key="1">
    <source>
        <dbReference type="ARBA" id="ARBA00002624"/>
    </source>
</evidence>
<dbReference type="STRING" id="1548547.BA177_11630"/>
<dbReference type="Pfam" id="PF00905">
    <property type="entry name" value="Transpeptidase"/>
    <property type="match status" value="1"/>
</dbReference>
<evidence type="ECO:0000256" key="6">
    <source>
        <dbReference type="ARBA" id="ARBA00018637"/>
    </source>
</evidence>
<name>A0A193LHB1_9GAMM</name>
<dbReference type="PANTHER" id="PTHR32282">
    <property type="entry name" value="BINDING PROTEIN TRANSPEPTIDASE, PUTATIVE-RELATED"/>
    <property type="match status" value="1"/>
</dbReference>
<dbReference type="Gene3D" id="3.40.710.10">
    <property type="entry name" value="DD-peptidase/beta-lactamase superfamily"/>
    <property type="match status" value="1"/>
</dbReference>
<dbReference type="GO" id="GO:0030288">
    <property type="term" value="C:outer membrane-bounded periplasmic space"/>
    <property type="evidence" value="ECO:0007669"/>
    <property type="project" value="TreeGrafter"/>
</dbReference>
<keyword evidence="25" id="KW-0812">Transmembrane</keyword>
<evidence type="ECO:0000259" key="28">
    <source>
        <dbReference type="Pfam" id="PF14814"/>
    </source>
</evidence>
<feature type="active site" description="Proton donor; for transglycosylase activity" evidence="24">
    <location>
        <position position="188"/>
    </location>
</feature>
<dbReference type="Proteomes" id="UP000092695">
    <property type="component" value="Chromosome"/>
</dbReference>
<keyword evidence="12" id="KW-0378">Hydrolase</keyword>
<keyword evidence="18 23" id="KW-0961">Cell wall biogenesis/degradation</keyword>
<evidence type="ECO:0000259" key="26">
    <source>
        <dbReference type="Pfam" id="PF00905"/>
    </source>
</evidence>
<dbReference type="InterPro" id="IPR001460">
    <property type="entry name" value="PCN-bd_Tpept"/>
</dbReference>
<keyword evidence="7" id="KW-1003">Cell membrane</keyword>
<dbReference type="InterPro" id="IPR001264">
    <property type="entry name" value="Glyco_trans_51"/>
</dbReference>
<feature type="domain" description="Bifunctional transglycosylase second" evidence="28">
    <location>
        <begin position="69"/>
        <end position="150"/>
    </location>
</feature>
<evidence type="ECO:0000259" key="27">
    <source>
        <dbReference type="Pfam" id="PF00912"/>
    </source>
</evidence>
<dbReference type="EMBL" id="CP016268">
    <property type="protein sequence ID" value="ANO51764.1"/>
    <property type="molecule type" value="Genomic_DNA"/>
</dbReference>
<evidence type="ECO:0000256" key="12">
    <source>
        <dbReference type="ARBA" id="ARBA00022801"/>
    </source>
</evidence>
<dbReference type="OrthoDB" id="9766909at2"/>
<evidence type="ECO:0000256" key="20">
    <source>
        <dbReference type="ARBA" id="ARBA00034000"/>
    </source>
</evidence>
<protein>
    <recommendedName>
        <fullName evidence="6 22">Penicillin-binding protein 1B</fullName>
        <shortName evidence="23">PBP-1b</shortName>
        <shortName evidence="23">PBP1b</shortName>
    </recommendedName>
    <alternativeName>
        <fullName evidence="19 23">Murein polymerase</fullName>
    </alternativeName>
</protein>
<evidence type="ECO:0000256" key="23">
    <source>
        <dbReference type="PIRNR" id="PIRNR002799"/>
    </source>
</evidence>
<feature type="domain" description="Glycosyl transferase family 51" evidence="27">
    <location>
        <begin position="164"/>
        <end position="335"/>
    </location>
</feature>
<dbReference type="AlphaFoldDB" id="A0A193LHB1"/>
<evidence type="ECO:0000256" key="4">
    <source>
        <dbReference type="ARBA" id="ARBA00007090"/>
    </source>
</evidence>
<dbReference type="GO" id="GO:0006508">
    <property type="term" value="P:proteolysis"/>
    <property type="evidence" value="ECO:0007669"/>
    <property type="project" value="UniProtKB-KW"/>
</dbReference>
<dbReference type="GO" id="GO:0046677">
    <property type="term" value="P:response to antibiotic"/>
    <property type="evidence" value="ECO:0007669"/>
    <property type="project" value="UniProtKB-UniRule"/>
</dbReference>
<evidence type="ECO:0000256" key="17">
    <source>
        <dbReference type="ARBA" id="ARBA00023268"/>
    </source>
</evidence>
<keyword evidence="25" id="KW-1133">Transmembrane helix</keyword>
<dbReference type="InterPro" id="IPR011813">
    <property type="entry name" value="PBP_1b"/>
</dbReference>
<organism evidence="29 30">
    <name type="scientific">Woeseia oceani</name>
    <dbReference type="NCBI Taxonomy" id="1548547"/>
    <lineage>
        <taxon>Bacteria</taxon>
        <taxon>Pseudomonadati</taxon>
        <taxon>Pseudomonadota</taxon>
        <taxon>Gammaproteobacteria</taxon>
        <taxon>Woeseiales</taxon>
        <taxon>Woeseiaceae</taxon>
        <taxon>Woeseia</taxon>
    </lineage>
</organism>
<comment type="subcellular location">
    <subcellularLocation>
        <location evidence="2">Cell membrane</location>
    </subcellularLocation>
</comment>
<evidence type="ECO:0000256" key="22">
    <source>
        <dbReference type="NCBIfam" id="TIGR02071"/>
    </source>
</evidence>
<dbReference type="SUPFAM" id="SSF56601">
    <property type="entry name" value="beta-lactamase/transpeptidase-like"/>
    <property type="match status" value="1"/>
</dbReference>
<dbReference type="GO" id="GO:0009252">
    <property type="term" value="P:peptidoglycan biosynthetic process"/>
    <property type="evidence" value="ECO:0007669"/>
    <property type="project" value="UniProtKB-UniRule"/>
</dbReference>
<dbReference type="Gene3D" id="3.30.2060.10">
    <property type="entry name" value="Penicillin-binding protein 1b domain"/>
    <property type="match status" value="1"/>
</dbReference>
<evidence type="ECO:0000256" key="21">
    <source>
        <dbReference type="ARBA" id="ARBA00049902"/>
    </source>
</evidence>
<dbReference type="PIRSF" id="PIRSF002799">
    <property type="entry name" value="PBP_1b"/>
    <property type="match status" value="1"/>
</dbReference>
<evidence type="ECO:0000256" key="7">
    <source>
        <dbReference type="ARBA" id="ARBA00022475"/>
    </source>
</evidence>
<proteinExistence type="inferred from homology"/>
<keyword evidence="30" id="KW-1185">Reference proteome</keyword>
<gene>
    <name evidence="29" type="ORF">BA177_11630</name>
</gene>
<evidence type="ECO:0000256" key="2">
    <source>
        <dbReference type="ARBA" id="ARBA00004236"/>
    </source>
</evidence>
<dbReference type="UniPathway" id="UPA00219"/>
<dbReference type="PANTHER" id="PTHR32282:SF11">
    <property type="entry name" value="PENICILLIN-BINDING PROTEIN 1B"/>
    <property type="match status" value="1"/>
</dbReference>
<comment type="catalytic activity">
    <reaction evidence="20">
        <text>Preferential cleavage: (Ac)2-L-Lys-D-Ala-|-D-Ala. Also transpeptidation of peptidyl-alanyl moieties that are N-acyl substituents of D-alanine.</text>
        <dbReference type="EC" id="3.4.16.4"/>
    </reaction>
</comment>